<evidence type="ECO:0000313" key="4">
    <source>
        <dbReference type="EMBL" id="KAH0807436.1"/>
    </source>
</evidence>
<feature type="domain" description="BESS" evidence="3">
    <location>
        <begin position="497"/>
        <end position="536"/>
    </location>
</feature>
<evidence type="ECO:0000313" key="5">
    <source>
        <dbReference type="Proteomes" id="UP000719412"/>
    </source>
</evidence>
<feature type="region of interest" description="Disordered" evidence="2">
    <location>
        <begin position="379"/>
        <end position="403"/>
    </location>
</feature>
<accession>A0A8J6H488</accession>
<gene>
    <name evidence="4" type="ORF">GEV33_015355</name>
</gene>
<keyword evidence="5" id="KW-1185">Reference proteome</keyword>
<dbReference type="PROSITE" id="PS51031">
    <property type="entry name" value="BESS"/>
    <property type="match status" value="1"/>
</dbReference>
<organism evidence="4 5">
    <name type="scientific">Tenebrio molitor</name>
    <name type="common">Yellow mealworm beetle</name>
    <dbReference type="NCBI Taxonomy" id="7067"/>
    <lineage>
        <taxon>Eukaryota</taxon>
        <taxon>Metazoa</taxon>
        <taxon>Ecdysozoa</taxon>
        <taxon>Arthropoda</taxon>
        <taxon>Hexapoda</taxon>
        <taxon>Insecta</taxon>
        <taxon>Pterygota</taxon>
        <taxon>Neoptera</taxon>
        <taxon>Endopterygota</taxon>
        <taxon>Coleoptera</taxon>
        <taxon>Polyphaga</taxon>
        <taxon>Cucujiformia</taxon>
        <taxon>Tenebrionidae</taxon>
        <taxon>Tenebrio</taxon>
    </lineage>
</organism>
<dbReference type="GO" id="GO:0003677">
    <property type="term" value="F:DNA binding"/>
    <property type="evidence" value="ECO:0007669"/>
    <property type="project" value="InterPro"/>
</dbReference>
<feature type="compositionally biased region" description="Basic and acidic residues" evidence="2">
    <location>
        <begin position="379"/>
        <end position="393"/>
    </location>
</feature>
<sequence length="552" mass="62860">MLINELGHDPLDYVDEIKTEVDDSDVYLPPTQASFEDNLNETTHDQADRVSEVKTEADEIDIKEEELVSSFPHSMKRKRLDAEHAWMDFTDSVKAMKSPFQEDEDLEFFYSLLPSASEPQLVVPRSKTGLPLLLRSLLPAALDETATVLLLPYPYVVCSLNFHLKVGVEESIVNAPRITTDHGFKSNLTFCVVCVFTLETDEWCVHNQLFNVYFEAKLKKNTRYNILIQQFKCLLRDDSPEKKLDKVILNVLKYFEREKQNQCVMESFLAVQKRTSLATGICERTISNVIKRNEEPGVTVRDDDKGEEGIQNRQPTKTNRKPRTRRNICQPKGQASGSSSAGNVEINENTRVGNLATAEVNFEDNTDDQTDNVIEVKAEADDADVHLGSREGTSEDNSNELGHDPLDYVDEIKTEVDDSDVYLPPTQASFEDNLNETTHDQADRVSEVKTEADEIDIKEEELVSSFPHSMKRKRLDAEHAWMDFTDSVKAMKSPFQEDEDLEFFYSLLPSVRSLNTDQKIIFRSKTVQLLQDLRNPFGINASTASDMFRAFK</sequence>
<protein>
    <recommendedName>
        <fullName evidence="3">BESS domain-containing protein</fullName>
    </recommendedName>
</protein>
<proteinExistence type="predicted"/>
<reference evidence="4" key="1">
    <citation type="journal article" date="2020" name="J Insects Food Feed">
        <title>The yellow mealworm (Tenebrio molitor) genome: a resource for the emerging insects as food and feed industry.</title>
        <authorList>
            <person name="Eriksson T."/>
            <person name="Andere A."/>
            <person name="Kelstrup H."/>
            <person name="Emery V."/>
            <person name="Picard C."/>
        </authorList>
    </citation>
    <scope>NUCLEOTIDE SEQUENCE</scope>
    <source>
        <strain evidence="4">Stoneville</strain>
        <tissue evidence="4">Whole head</tissue>
    </source>
</reference>
<feature type="region of interest" description="Disordered" evidence="2">
    <location>
        <begin position="297"/>
        <end position="346"/>
    </location>
</feature>
<evidence type="ECO:0000259" key="3">
    <source>
        <dbReference type="PROSITE" id="PS51031"/>
    </source>
</evidence>
<feature type="compositionally biased region" description="Polar residues" evidence="2">
    <location>
        <begin position="333"/>
        <end position="346"/>
    </location>
</feature>
<keyword evidence="1" id="KW-0539">Nucleus</keyword>
<dbReference type="EMBL" id="JABDTM020030418">
    <property type="protein sequence ID" value="KAH0807436.1"/>
    <property type="molecule type" value="Genomic_DNA"/>
</dbReference>
<name>A0A8J6H488_TENMO</name>
<dbReference type="Proteomes" id="UP000719412">
    <property type="component" value="Unassembled WGS sequence"/>
</dbReference>
<comment type="subcellular location">
    <subcellularLocation>
        <location evidence="1">Nucleus</location>
    </subcellularLocation>
</comment>
<evidence type="ECO:0000256" key="1">
    <source>
        <dbReference type="PROSITE-ProRule" id="PRU00371"/>
    </source>
</evidence>
<reference evidence="4" key="2">
    <citation type="submission" date="2021-08" db="EMBL/GenBank/DDBJ databases">
        <authorList>
            <person name="Eriksson T."/>
        </authorList>
    </citation>
    <scope>NUCLEOTIDE SEQUENCE</scope>
    <source>
        <strain evidence="4">Stoneville</strain>
        <tissue evidence="4">Whole head</tissue>
    </source>
</reference>
<feature type="compositionally biased region" description="Basic and acidic residues" evidence="2">
    <location>
        <begin position="297"/>
        <end position="310"/>
    </location>
</feature>
<dbReference type="GO" id="GO:0005634">
    <property type="term" value="C:nucleus"/>
    <property type="evidence" value="ECO:0007669"/>
    <property type="project" value="UniProtKB-SubCell"/>
</dbReference>
<dbReference type="AlphaFoldDB" id="A0A8J6H488"/>
<dbReference type="Pfam" id="PF02944">
    <property type="entry name" value="BESS"/>
    <property type="match status" value="1"/>
</dbReference>
<dbReference type="InterPro" id="IPR004210">
    <property type="entry name" value="BESS_motif"/>
</dbReference>
<evidence type="ECO:0000256" key="2">
    <source>
        <dbReference type="SAM" id="MobiDB-lite"/>
    </source>
</evidence>
<comment type="caution">
    <text evidence="4">The sequence shown here is derived from an EMBL/GenBank/DDBJ whole genome shotgun (WGS) entry which is preliminary data.</text>
</comment>